<protein>
    <submittedName>
        <fullName evidence="1">Uncharacterized protein</fullName>
    </submittedName>
</protein>
<accession>A0A6J5L6U6</accession>
<gene>
    <name evidence="1" type="ORF">UFOVP112_330</name>
</gene>
<dbReference type="EMBL" id="LR796233">
    <property type="protein sequence ID" value="CAB4129232.1"/>
    <property type="molecule type" value="Genomic_DNA"/>
</dbReference>
<proteinExistence type="predicted"/>
<organism evidence="1">
    <name type="scientific">uncultured Caudovirales phage</name>
    <dbReference type="NCBI Taxonomy" id="2100421"/>
    <lineage>
        <taxon>Viruses</taxon>
        <taxon>Duplodnaviria</taxon>
        <taxon>Heunggongvirae</taxon>
        <taxon>Uroviricota</taxon>
        <taxon>Caudoviricetes</taxon>
        <taxon>Peduoviridae</taxon>
        <taxon>Maltschvirus</taxon>
        <taxon>Maltschvirus maltsch</taxon>
    </lineage>
</organism>
<evidence type="ECO:0000313" key="1">
    <source>
        <dbReference type="EMBL" id="CAB4129232.1"/>
    </source>
</evidence>
<name>A0A6J5L6U6_9CAUD</name>
<reference evidence="1" key="1">
    <citation type="submission" date="2020-04" db="EMBL/GenBank/DDBJ databases">
        <authorList>
            <person name="Chiriac C."/>
            <person name="Salcher M."/>
            <person name="Ghai R."/>
            <person name="Kavagutti S V."/>
        </authorList>
    </citation>
    <scope>NUCLEOTIDE SEQUENCE</scope>
</reference>
<sequence length="359" mass="42414">MSFLSNGVFVSNETDALFYYHFNKCNLLNSIQVYNDVDKFISSQHDKKIACLQMPYPLTNDFNILVNELAGKCDNILILVSELHDKTMRFIREHDRQDISYFICGDINITIYSSPIHKFYDWFTTSTHFYKHVNPDLLSELFPFQPKPKSFDILLGRKKLHRDTIYNFVNQAGLADKNVMTYINDVNCSFDDPAKWIWESQGLGDTSDATWTVNRVEYYGHKMSISQIVPISIYNQTCYSIVAETNWASEYSFYTEKTIKPILGRRLFVMFAGRDYLRNLRNIGFCTFDRVIDESYDNERGDMERFSMAMDQVKYLCSKPQEEILDIINPICNYNLEHLMRVDWYEEYFKSSFVQYFNQ</sequence>